<evidence type="ECO:0008006" key="3">
    <source>
        <dbReference type="Google" id="ProtNLM"/>
    </source>
</evidence>
<dbReference type="SUPFAM" id="SSF81301">
    <property type="entry name" value="Nucleotidyltransferase"/>
    <property type="match status" value="1"/>
</dbReference>
<gene>
    <name evidence="1" type="ORF">GMST_43720</name>
</gene>
<evidence type="ECO:0000313" key="1">
    <source>
        <dbReference type="EMBL" id="GFO62047.1"/>
    </source>
</evidence>
<reference evidence="2" key="1">
    <citation type="submission" date="2020-06" db="EMBL/GenBank/DDBJ databases">
        <title>Draft genomic sequence of Geomonas sp. Red330.</title>
        <authorList>
            <person name="Itoh H."/>
            <person name="Zhenxing X."/>
            <person name="Ushijima N."/>
            <person name="Masuda Y."/>
            <person name="Shiratori Y."/>
            <person name="Senoo K."/>
        </authorList>
    </citation>
    <scope>NUCLEOTIDE SEQUENCE [LARGE SCALE GENOMIC DNA]</scope>
    <source>
        <strain evidence="2">Red330</strain>
    </source>
</reference>
<comment type="caution">
    <text evidence="1">The sequence shown here is derived from an EMBL/GenBank/DDBJ whole genome shotgun (WGS) entry which is preliminary data.</text>
</comment>
<dbReference type="EMBL" id="BLXX01000025">
    <property type="protein sequence ID" value="GFO62047.1"/>
    <property type="molecule type" value="Genomic_DNA"/>
</dbReference>
<dbReference type="Proteomes" id="UP000556026">
    <property type="component" value="Unassembled WGS sequence"/>
</dbReference>
<accession>A0A6V8MQF9</accession>
<organism evidence="1 2">
    <name type="scientific">Geomonas silvestris</name>
    <dbReference type="NCBI Taxonomy" id="2740184"/>
    <lineage>
        <taxon>Bacteria</taxon>
        <taxon>Pseudomonadati</taxon>
        <taxon>Thermodesulfobacteriota</taxon>
        <taxon>Desulfuromonadia</taxon>
        <taxon>Geobacterales</taxon>
        <taxon>Geobacteraceae</taxon>
        <taxon>Geomonas</taxon>
    </lineage>
</organism>
<dbReference type="InterPro" id="IPR043519">
    <property type="entry name" value="NT_sf"/>
</dbReference>
<dbReference type="AlphaFoldDB" id="A0A6V8MQF9"/>
<proteinExistence type="predicted"/>
<name>A0A6V8MQF9_9BACT</name>
<protein>
    <recommendedName>
        <fullName evidence="3">Polymerase nucleotidyl transferase domain-containing protein</fullName>
    </recommendedName>
</protein>
<evidence type="ECO:0000313" key="2">
    <source>
        <dbReference type="Proteomes" id="UP000556026"/>
    </source>
</evidence>
<keyword evidence="2" id="KW-1185">Reference proteome</keyword>
<sequence length="214" mass="24006">MIVRKPDRIREQVAVEAARLMYEDGVREYRDAKRKAAKRFGPEKALSLGAHLPSNTEIHDELARLIAAREETALPERLLTLRLTALGYLELFEPFSPYLVGSVLSGAVTGQSDIDIHLFADSVEEVEELLQQHGLPFETETVSVRKGGRINDYIHVYLEDQGVPVECSVYPVEERHNRTVSSITGKPMERANLKQLKRLISATLEEEGINGAQT</sequence>